<gene>
    <name evidence="1" type="ORF">BD410DRAFT_767062</name>
</gene>
<evidence type="ECO:0000313" key="1">
    <source>
        <dbReference type="EMBL" id="TDL24561.1"/>
    </source>
</evidence>
<sequence length="110" mass="12618">MAVDGEADTDRSKTPDKCQIYEILQWSCDPAKEIESQSDPNTVQCYPLPRIFRICPGRPAIEITRFVNIDPQSGQAEIPPENINILPKAKPWWDIVRYPIPPRSNDDRKL</sequence>
<organism evidence="1 2">
    <name type="scientific">Rickenella mellea</name>
    <dbReference type="NCBI Taxonomy" id="50990"/>
    <lineage>
        <taxon>Eukaryota</taxon>
        <taxon>Fungi</taxon>
        <taxon>Dikarya</taxon>
        <taxon>Basidiomycota</taxon>
        <taxon>Agaricomycotina</taxon>
        <taxon>Agaricomycetes</taxon>
        <taxon>Hymenochaetales</taxon>
        <taxon>Rickenellaceae</taxon>
        <taxon>Rickenella</taxon>
    </lineage>
</organism>
<proteinExistence type="predicted"/>
<name>A0A4Y7QBB1_9AGAM</name>
<dbReference type="EMBL" id="ML170166">
    <property type="protein sequence ID" value="TDL24561.1"/>
    <property type="molecule type" value="Genomic_DNA"/>
</dbReference>
<dbReference type="Proteomes" id="UP000294933">
    <property type="component" value="Unassembled WGS sequence"/>
</dbReference>
<reference evidence="1 2" key="1">
    <citation type="submission" date="2018-06" db="EMBL/GenBank/DDBJ databases">
        <title>A transcriptomic atlas of mushroom development highlights an independent origin of complex multicellularity.</title>
        <authorList>
            <consortium name="DOE Joint Genome Institute"/>
            <person name="Krizsan K."/>
            <person name="Almasi E."/>
            <person name="Merenyi Z."/>
            <person name="Sahu N."/>
            <person name="Viragh M."/>
            <person name="Koszo T."/>
            <person name="Mondo S."/>
            <person name="Kiss B."/>
            <person name="Balint B."/>
            <person name="Kues U."/>
            <person name="Barry K."/>
            <person name="Hegedus J.C."/>
            <person name="Henrissat B."/>
            <person name="Johnson J."/>
            <person name="Lipzen A."/>
            <person name="Ohm R."/>
            <person name="Nagy I."/>
            <person name="Pangilinan J."/>
            <person name="Yan J."/>
            <person name="Xiong Y."/>
            <person name="Grigoriev I.V."/>
            <person name="Hibbett D.S."/>
            <person name="Nagy L.G."/>
        </authorList>
    </citation>
    <scope>NUCLEOTIDE SEQUENCE [LARGE SCALE GENOMIC DNA]</scope>
    <source>
        <strain evidence="1 2">SZMC22713</strain>
    </source>
</reference>
<evidence type="ECO:0000313" key="2">
    <source>
        <dbReference type="Proteomes" id="UP000294933"/>
    </source>
</evidence>
<dbReference type="GO" id="GO:0042720">
    <property type="term" value="C:mitochondrial inner membrane peptidase complex"/>
    <property type="evidence" value="ECO:0007669"/>
    <property type="project" value="InterPro"/>
</dbReference>
<dbReference type="OrthoDB" id="3983163at2759"/>
<dbReference type="VEuPathDB" id="FungiDB:BD410DRAFT_767062"/>
<dbReference type="InterPro" id="IPR024645">
    <property type="entry name" value="Mitochondr_Som1"/>
</dbReference>
<dbReference type="AlphaFoldDB" id="A0A4Y7QBB1"/>
<accession>A0A4Y7QBB1</accession>
<keyword evidence="2" id="KW-1185">Reference proteome</keyword>
<protein>
    <submittedName>
        <fullName evidence="1">Uncharacterized protein</fullName>
    </submittedName>
</protein>
<dbReference type="Pfam" id="PF11093">
    <property type="entry name" value="Mitochondr_Som1"/>
    <property type="match status" value="1"/>
</dbReference>